<dbReference type="PANTHER" id="PTHR30108">
    <property type="entry name" value="3-OCTAPRENYL-4-HYDROXYBENZOATE CARBOXY-LYASE-RELATED"/>
    <property type="match status" value="1"/>
</dbReference>
<dbReference type="OrthoDB" id="8480at2157"/>
<dbReference type="Pfam" id="PF20696">
    <property type="entry name" value="UbiD_C"/>
    <property type="match status" value="1"/>
</dbReference>
<comment type="pathway">
    <text evidence="2">Isoprenoid biosynthesis; isopentenyl diphosphate biosynthesis via mevalonate pathway.</text>
</comment>
<evidence type="ECO:0000256" key="2">
    <source>
        <dbReference type="ARBA" id="ARBA00005092"/>
    </source>
</evidence>
<evidence type="ECO:0000256" key="6">
    <source>
        <dbReference type="ARBA" id="ARBA00049727"/>
    </source>
</evidence>
<dbReference type="eggNOG" id="arCOG01671">
    <property type="taxonomic scope" value="Archaea"/>
</dbReference>
<comment type="similarity">
    <text evidence="3">Belongs to the UbiD family.</text>
</comment>
<dbReference type="InterPro" id="IPR048304">
    <property type="entry name" value="UbiD_Rift_dom"/>
</dbReference>
<dbReference type="FunFam" id="3.40.1670.10:FF:000003">
    <property type="entry name" value="Phenolic acid decarboxylase"/>
    <property type="match status" value="1"/>
</dbReference>
<evidence type="ECO:0000259" key="9">
    <source>
        <dbReference type="Pfam" id="PF01977"/>
    </source>
</evidence>
<name>A8A9Y1_IGNH4</name>
<dbReference type="Proteomes" id="UP000000262">
    <property type="component" value="Chromosome"/>
</dbReference>
<dbReference type="InterPro" id="IPR049381">
    <property type="entry name" value="UbiD-like_C"/>
</dbReference>
<comment type="cofactor">
    <cofactor evidence="8">
        <name>prenylated FMN</name>
        <dbReference type="ChEBI" id="CHEBI:87746"/>
    </cofactor>
</comment>
<proteinExistence type="inferred from homology"/>
<organism evidence="11 12">
    <name type="scientific">Ignicoccus hospitalis (strain KIN4/I / DSM 18386 / JCM 14125)</name>
    <dbReference type="NCBI Taxonomy" id="453591"/>
    <lineage>
        <taxon>Archaea</taxon>
        <taxon>Thermoproteota</taxon>
        <taxon>Thermoprotei</taxon>
        <taxon>Desulfurococcales</taxon>
        <taxon>Desulfurococcaceae</taxon>
        <taxon>Ignicoccus</taxon>
    </lineage>
</organism>
<evidence type="ECO:0000256" key="8">
    <source>
        <dbReference type="ARBA" id="ARBA00049936"/>
    </source>
</evidence>
<dbReference type="SUPFAM" id="SSF50475">
    <property type="entry name" value="FMN-binding split barrel"/>
    <property type="match status" value="1"/>
</dbReference>
<dbReference type="GO" id="GO:0005737">
    <property type="term" value="C:cytoplasm"/>
    <property type="evidence" value="ECO:0007669"/>
    <property type="project" value="TreeGrafter"/>
</dbReference>
<evidence type="ECO:0000256" key="4">
    <source>
        <dbReference type="ARBA" id="ARBA00049054"/>
    </source>
</evidence>
<dbReference type="Gene3D" id="3.40.1670.10">
    <property type="entry name" value="UbiD C-terminal domain-like"/>
    <property type="match status" value="1"/>
</dbReference>
<evidence type="ECO:0000256" key="1">
    <source>
        <dbReference type="ARBA" id="ARBA00001936"/>
    </source>
</evidence>
<reference evidence="11 12" key="1">
    <citation type="journal article" date="2008" name="Genome Biol.">
        <title>A genomic analysis of the archaeal system Ignicoccus hospitalis-Nanoarchaeum equitans.</title>
        <authorList>
            <person name="Podar M."/>
            <person name="Anderson I."/>
            <person name="Makarova K.S."/>
            <person name="Elkins J.G."/>
            <person name="Ivanova N."/>
            <person name="Wall M.A."/>
            <person name="Lykidis A."/>
            <person name="Mavromatis K."/>
            <person name="Sun H."/>
            <person name="Hudson M.E."/>
            <person name="Chen W."/>
            <person name="Deciu C."/>
            <person name="Hutchison D."/>
            <person name="Eads J.R."/>
            <person name="Anderson A."/>
            <person name="Fernandes F."/>
            <person name="Szeto E."/>
            <person name="Lapidus A."/>
            <person name="Kyrpides N.C."/>
            <person name="Saier M.H.Jr."/>
            <person name="Richardson P.M."/>
            <person name="Rachel R."/>
            <person name="Huber H."/>
            <person name="Eisen J.A."/>
            <person name="Koonin E.V."/>
            <person name="Keller M."/>
            <person name="Stetter K.O."/>
        </authorList>
    </citation>
    <scope>NUCLEOTIDE SEQUENCE [LARGE SCALE GENOMIC DNA]</scope>
    <source>
        <strain evidence="12">KIN4/I / DSM 18386 / JCM 14125</strain>
    </source>
</reference>
<feature type="domain" description="3-octaprenyl-4-hydroxybenzoate carboxy-lyase-like Rift-related" evidence="9">
    <location>
        <begin position="95"/>
        <end position="265"/>
    </location>
</feature>
<dbReference type="NCBIfam" id="TIGR00148">
    <property type="entry name" value="UbiD family decarboxylase"/>
    <property type="match status" value="1"/>
</dbReference>
<dbReference type="PhylomeDB" id="A8A9Y1"/>
<evidence type="ECO:0000256" key="5">
    <source>
        <dbReference type="ARBA" id="ARBA00049583"/>
    </source>
</evidence>
<evidence type="ECO:0000256" key="7">
    <source>
        <dbReference type="ARBA" id="ARBA00049754"/>
    </source>
</evidence>
<dbReference type="EC" id="4.1.1.126" evidence="6"/>
<feature type="domain" description="3-octaprenyl-4-hydroxybenzoate carboxy-lyase-like C-terminal" evidence="10">
    <location>
        <begin position="275"/>
        <end position="396"/>
    </location>
</feature>
<keyword evidence="12" id="KW-1185">Reference proteome</keyword>
<dbReference type="InterPro" id="IPR002830">
    <property type="entry name" value="UbiD"/>
</dbReference>
<sequence length="412" mass="45687">MRLSELAEALGAERIGEVPRERVKEVLEKYERLGKPVIYKVEGWEPEVVSALYSSREAVWKALNAGSDEEAYEKLLHYKKGTMEIVPFSYRKVDSLDYLPWVKFYPEDGGAYHTASVYVACLDDVCNASYHRTMYLGPRKAALRMVPRHLYKMYKEALERGEELKVAVVIGAPSEVEFAAALSLPFGEFELEVAASLAGSLEVSKTPLYSLPVPARAGAVIEGRITAERVDEGPFVDLLHTYDSVRKEPVLEVDAVYVGEEPLHIILPGGVEHQFLMGYPKEASIWDSVRKVVPKVHKVRLTRGGGMWLHAVVSVEKNVDGDAKNAIMAAFAGHPSLKHVVVVDPDVDPDDPYQVEWAIATRFQAHEDLIVIKNARGSSLDPSSQDGLTSKMGLDATAPLKSKDKFKRVGNI</sequence>
<dbReference type="GO" id="GO:0016831">
    <property type="term" value="F:carboxy-lyase activity"/>
    <property type="evidence" value="ECO:0007669"/>
    <property type="project" value="InterPro"/>
</dbReference>
<dbReference type="SUPFAM" id="SSF143968">
    <property type="entry name" value="UbiD C-terminal domain-like"/>
    <property type="match status" value="1"/>
</dbReference>
<comment type="cofactor">
    <cofactor evidence="1">
        <name>Mn(2+)</name>
        <dbReference type="ChEBI" id="CHEBI:29035"/>
    </cofactor>
</comment>
<dbReference type="Pfam" id="PF01977">
    <property type="entry name" value="UbiD"/>
    <property type="match status" value="1"/>
</dbReference>
<dbReference type="EMBL" id="CP000816">
    <property type="protein sequence ID" value="ABU81733.1"/>
    <property type="molecule type" value="Genomic_DNA"/>
</dbReference>
<evidence type="ECO:0000313" key="12">
    <source>
        <dbReference type="Proteomes" id="UP000000262"/>
    </source>
</evidence>
<dbReference type="GeneID" id="5562719"/>
<dbReference type="AlphaFoldDB" id="A8A9Y1"/>
<dbReference type="RefSeq" id="WP_011998585.1">
    <property type="nucleotide sequence ID" value="NC_009776.1"/>
</dbReference>
<accession>A8A9Y1</accession>
<dbReference type="PANTHER" id="PTHR30108:SF21">
    <property type="entry name" value="4-HYDROXYBENZOATE DECARBOXYLASE"/>
    <property type="match status" value="1"/>
</dbReference>
<evidence type="ECO:0000256" key="3">
    <source>
        <dbReference type="ARBA" id="ARBA00010021"/>
    </source>
</evidence>
<gene>
    <name evidence="11" type="ordered locus">Igni_0551</name>
</gene>
<evidence type="ECO:0000313" key="11">
    <source>
        <dbReference type="EMBL" id="ABU81733.1"/>
    </source>
</evidence>
<evidence type="ECO:0000259" key="10">
    <source>
        <dbReference type="Pfam" id="PF20696"/>
    </source>
</evidence>
<protein>
    <recommendedName>
        <fullName evidence="7">Anhydromevalonate phosphate decarboxylase</fullName>
        <ecNumber evidence="6">4.1.1.126</ecNumber>
    </recommendedName>
</protein>
<comment type="catalytic activity">
    <reaction evidence="4">
        <text>(2E)-3-methyl-5-phosphooxypent-2-enoate + H(+) = isopentenyl phosphate + CO2</text>
        <dbReference type="Rhea" id="RHEA:78971"/>
        <dbReference type="ChEBI" id="CHEBI:15378"/>
        <dbReference type="ChEBI" id="CHEBI:16526"/>
        <dbReference type="ChEBI" id="CHEBI:65078"/>
        <dbReference type="ChEBI" id="CHEBI:229665"/>
        <dbReference type="EC" id="4.1.1.126"/>
    </reaction>
    <physiologicalReaction direction="left-to-right" evidence="4">
        <dbReference type="Rhea" id="RHEA:78972"/>
    </physiologicalReaction>
</comment>
<dbReference type="STRING" id="453591.Igni_0551"/>
<dbReference type="HOGENOM" id="CLU_023348_5_1_2"/>
<comment type="function">
    <text evidence="5">Catalyzes the conversion of trans-anhydromevalonate 5-phosphate (tAHMP) into isopentenyl phosphate. Involved in the archaeal mevalonate (MVA) pathway, which provides fundamental precursors for isoprenoid biosynthesis, such as isopentenyl diphosphate (IPP) and dimethylallyl diphosphate (DMAPP).</text>
</comment>
<dbReference type="KEGG" id="iho:Igni_0551"/>